<evidence type="ECO:0000256" key="1">
    <source>
        <dbReference type="SAM" id="Phobius"/>
    </source>
</evidence>
<reference evidence="2" key="1">
    <citation type="submission" date="2022-07" db="EMBL/GenBank/DDBJ databases">
        <title>Genome Sequence of Citrobacter portucalensis from Edible Snails.</title>
        <authorList>
            <person name="Okafor A.C."/>
            <person name="Ogbo F.C."/>
            <person name="Ruppitsch W."/>
            <person name="Allerberger F."/>
        </authorList>
    </citation>
    <scope>NUCLEOTIDE SEQUENCE</scope>
    <source>
        <strain evidence="2">Igbk 7</strain>
    </source>
</reference>
<keyword evidence="1" id="KW-0812">Transmembrane</keyword>
<dbReference type="Proteomes" id="UP001207430">
    <property type="component" value="Unassembled WGS sequence"/>
</dbReference>
<feature type="transmembrane region" description="Helical" evidence="1">
    <location>
        <begin position="21"/>
        <end position="40"/>
    </location>
</feature>
<accession>A0AAW5W9B0</accession>
<keyword evidence="1" id="KW-0472">Membrane</keyword>
<keyword evidence="1" id="KW-1133">Transmembrane helix</keyword>
<evidence type="ECO:0000313" key="2">
    <source>
        <dbReference type="EMBL" id="MCX9004615.1"/>
    </source>
</evidence>
<proteinExistence type="predicted"/>
<comment type="caution">
    <text evidence="2">The sequence shown here is derived from an EMBL/GenBank/DDBJ whole genome shotgun (WGS) entry which is preliminary data.</text>
</comment>
<gene>
    <name evidence="2" type="ORF">NLN86_23660</name>
</gene>
<evidence type="ECO:0000313" key="3">
    <source>
        <dbReference type="Proteomes" id="UP001207430"/>
    </source>
</evidence>
<protein>
    <submittedName>
        <fullName evidence="2">Uncharacterized protein</fullName>
    </submittedName>
</protein>
<dbReference type="RefSeq" id="WP_267449727.1">
    <property type="nucleotide sequence ID" value="NZ_JANBWP010000253.1"/>
</dbReference>
<dbReference type="AlphaFoldDB" id="A0AAW5W9B0"/>
<dbReference type="EMBL" id="JANDBG010000037">
    <property type="protein sequence ID" value="MCX9004615.1"/>
    <property type="molecule type" value="Genomic_DNA"/>
</dbReference>
<name>A0AAW5W9B0_9ENTR</name>
<organism evidence="2 3">
    <name type="scientific">Citrobacter portucalensis</name>
    <dbReference type="NCBI Taxonomy" id="1639133"/>
    <lineage>
        <taxon>Bacteria</taxon>
        <taxon>Pseudomonadati</taxon>
        <taxon>Pseudomonadota</taxon>
        <taxon>Gammaproteobacteria</taxon>
        <taxon>Enterobacterales</taxon>
        <taxon>Enterobacteriaceae</taxon>
        <taxon>Citrobacter</taxon>
        <taxon>Citrobacter freundii complex</taxon>
    </lineage>
</organism>
<sequence>MLIRVLKNFRFSYQEQFEIAFYLFTGGVIGAISLALYLMMQEEVFLY</sequence>